<accession>A9BWH1</accession>
<evidence type="ECO:0000313" key="1">
    <source>
        <dbReference type="EMBL" id="ABX36191.1"/>
    </source>
</evidence>
<dbReference type="KEGG" id="dac:Daci_3557"/>
<keyword evidence="2" id="KW-1185">Reference proteome</keyword>
<reference evidence="1 2" key="1">
    <citation type="journal article" date="2004" name="Appl. Environ. Microbiol.">
        <title>Mineralization of individual congeners of linear alkylbenzenesulfonate by defined pairs of heterotrophic bacteria.</title>
        <authorList>
            <person name="Schleheck D."/>
            <person name="Knepper T.P."/>
            <person name="Fischer K."/>
            <person name="Cook A.M."/>
        </authorList>
    </citation>
    <scope>NUCLEOTIDE SEQUENCE [LARGE SCALE GENOMIC DNA]</scope>
    <source>
        <strain evidence="2">DSM 14801 / SPH-1</strain>
    </source>
</reference>
<dbReference type="HOGENOM" id="CLU_2192719_0_0_4"/>
<evidence type="ECO:0000313" key="2">
    <source>
        <dbReference type="Proteomes" id="UP000000784"/>
    </source>
</evidence>
<sequence length="108" mass="11414">MRQAEKAITTKYQGALNAARDREALLRRDLVQLRAVSDGLREQSADAAHRLASAPPAAVIEYATALGVVFEDCRAAYGDMAAKAAGHAADVQTLGAAWPVIPNLQAVD</sequence>
<gene>
    <name evidence="1" type="ordered locus">Daci_3557</name>
</gene>
<protein>
    <submittedName>
        <fullName evidence="1">Uncharacterized protein</fullName>
    </submittedName>
</protein>
<dbReference type="EMBL" id="CP000884">
    <property type="protein sequence ID" value="ABX36191.1"/>
    <property type="molecule type" value="Genomic_DNA"/>
</dbReference>
<dbReference type="STRING" id="398578.Daci_3557"/>
<proteinExistence type="predicted"/>
<reference evidence="2" key="2">
    <citation type="submission" date="2007-11" db="EMBL/GenBank/DDBJ databases">
        <title>Complete sequence of Delftia acidovorans DSM 14801 / SPH-1.</title>
        <authorList>
            <person name="Copeland A."/>
            <person name="Lucas S."/>
            <person name="Lapidus A."/>
            <person name="Barry K."/>
            <person name="Glavina del Rio T."/>
            <person name="Dalin E."/>
            <person name="Tice H."/>
            <person name="Pitluck S."/>
            <person name="Lowry S."/>
            <person name="Clum A."/>
            <person name="Schmutz J."/>
            <person name="Larimer F."/>
            <person name="Land M."/>
            <person name="Hauser L."/>
            <person name="Kyrpides N."/>
            <person name="Kim E."/>
            <person name="Schleheck D."/>
            <person name="Richardson P."/>
        </authorList>
    </citation>
    <scope>NUCLEOTIDE SEQUENCE [LARGE SCALE GENOMIC DNA]</scope>
    <source>
        <strain evidence="2">DSM 14801 / SPH-1</strain>
    </source>
</reference>
<dbReference type="Proteomes" id="UP000000784">
    <property type="component" value="Chromosome"/>
</dbReference>
<dbReference type="eggNOG" id="ENOG50334TD">
    <property type="taxonomic scope" value="Bacteria"/>
</dbReference>
<organism evidence="1 2">
    <name type="scientific">Delftia acidovorans (strain DSM 14801 / SPH-1)</name>
    <dbReference type="NCBI Taxonomy" id="398578"/>
    <lineage>
        <taxon>Bacteria</taxon>
        <taxon>Pseudomonadati</taxon>
        <taxon>Pseudomonadota</taxon>
        <taxon>Betaproteobacteria</taxon>
        <taxon>Burkholderiales</taxon>
        <taxon>Comamonadaceae</taxon>
        <taxon>Delftia</taxon>
    </lineage>
</organism>
<dbReference type="AlphaFoldDB" id="A9BWH1"/>
<name>A9BWH1_DELAS</name>